<dbReference type="FunFam" id="1.20.1250.20:FF:000088">
    <property type="entry name" value="MFS multidrug transporter, putative"/>
    <property type="match status" value="1"/>
</dbReference>
<organism evidence="8 9">
    <name type="scientific">Periconia digitata</name>
    <dbReference type="NCBI Taxonomy" id="1303443"/>
    <lineage>
        <taxon>Eukaryota</taxon>
        <taxon>Fungi</taxon>
        <taxon>Dikarya</taxon>
        <taxon>Ascomycota</taxon>
        <taxon>Pezizomycotina</taxon>
        <taxon>Dothideomycetes</taxon>
        <taxon>Pleosporomycetidae</taxon>
        <taxon>Pleosporales</taxon>
        <taxon>Massarineae</taxon>
        <taxon>Periconiaceae</taxon>
        <taxon>Periconia</taxon>
    </lineage>
</organism>
<feature type="transmembrane region" description="Helical" evidence="6">
    <location>
        <begin position="468"/>
        <end position="486"/>
    </location>
</feature>
<keyword evidence="2 6" id="KW-0812">Transmembrane</keyword>
<feature type="domain" description="Major facilitator superfamily (MFS) profile" evidence="7">
    <location>
        <begin position="87"/>
        <end position="521"/>
    </location>
</feature>
<feature type="transmembrane region" description="Helical" evidence="6">
    <location>
        <begin position="318"/>
        <end position="344"/>
    </location>
</feature>
<dbReference type="PANTHER" id="PTHR23502">
    <property type="entry name" value="MAJOR FACILITATOR SUPERFAMILY"/>
    <property type="match status" value="1"/>
</dbReference>
<dbReference type="Gene3D" id="1.20.1250.20">
    <property type="entry name" value="MFS general substrate transporter like domains"/>
    <property type="match status" value="1"/>
</dbReference>
<proteinExistence type="predicted"/>
<dbReference type="InterPro" id="IPR011701">
    <property type="entry name" value="MFS"/>
</dbReference>
<dbReference type="InterPro" id="IPR020846">
    <property type="entry name" value="MFS_dom"/>
</dbReference>
<comment type="subcellular location">
    <subcellularLocation>
        <location evidence="1">Membrane</location>
        <topology evidence="1">Multi-pass membrane protein</topology>
    </subcellularLocation>
</comment>
<feature type="region of interest" description="Disordered" evidence="5">
    <location>
        <begin position="1"/>
        <end position="67"/>
    </location>
</feature>
<evidence type="ECO:0000256" key="1">
    <source>
        <dbReference type="ARBA" id="ARBA00004141"/>
    </source>
</evidence>
<dbReference type="GO" id="GO:0005886">
    <property type="term" value="C:plasma membrane"/>
    <property type="evidence" value="ECO:0007669"/>
    <property type="project" value="TreeGrafter"/>
</dbReference>
<feature type="transmembrane region" description="Helical" evidence="6">
    <location>
        <begin position="356"/>
        <end position="377"/>
    </location>
</feature>
<dbReference type="PANTHER" id="PTHR23502:SF3">
    <property type="entry name" value="MAJOR FACILITATOR SUPERFAMILY (MFS) PROFILE DOMAIN-CONTAINING PROTEIN-RELATED"/>
    <property type="match status" value="1"/>
</dbReference>
<evidence type="ECO:0000256" key="5">
    <source>
        <dbReference type="SAM" id="MobiDB-lite"/>
    </source>
</evidence>
<reference evidence="8" key="1">
    <citation type="submission" date="2023-01" db="EMBL/GenBank/DDBJ databases">
        <authorList>
            <person name="Van Ghelder C."/>
            <person name="Rancurel C."/>
        </authorList>
    </citation>
    <scope>NUCLEOTIDE SEQUENCE</scope>
    <source>
        <strain evidence="8">CNCM I-4278</strain>
    </source>
</reference>
<evidence type="ECO:0000313" key="9">
    <source>
        <dbReference type="Proteomes" id="UP001152607"/>
    </source>
</evidence>
<evidence type="ECO:0000259" key="7">
    <source>
        <dbReference type="PROSITE" id="PS50850"/>
    </source>
</evidence>
<feature type="compositionally biased region" description="Basic and acidic residues" evidence="5">
    <location>
        <begin position="32"/>
        <end position="46"/>
    </location>
</feature>
<sequence>MAENMWQASSPHATGNSTPAMRSDEGSMSEKPVGRTLKDQHEENHRKSSWFDAHRPSQLPRPDGKRELREKDCWDQLAYSWPKWKKAMYLASIAGIQISMNFNTSVFPSAINPISEHFGVSAQKARVGQMIYLVAYSFGCELWAPWSEEFGRWPILQLSLFFINIWQIPASVAPNFATIIVCRGLGGLSTAGGSVTLGLVADLYEPENQHWPLLFVVLSSTIGTSIGGVIGGPIERFLTWKWNFWIQLIFGVVVQAVHFFMPESRSTILIDREAKRRRKTGEDDNIWGPNELKSPRISLKEAGKIWLRPFEMFVREPIVLFLSLLSGFSDALIFTFLEAFAITFPENFGFGTLATAWAFIPINASYFFTYFLYWPWFWRDEHMRKKNGPDFYSPERRLKPLLLLALFEPIGLFGFAWTCQGPPTTHWIAPMIFSFLVGLANFAIYYSSVDYMIAAYGPYSASATGGNAFARDFLAGIAAMYATPLYTNLSDSRPSEYATTVLACLSCIGIIPIYIFYWKGPQIRKASKFASMLAEDRKAEGVKRLSKAENMPYPA</sequence>
<dbReference type="Proteomes" id="UP001152607">
    <property type="component" value="Unassembled WGS sequence"/>
</dbReference>
<feature type="transmembrane region" description="Helical" evidence="6">
    <location>
        <begin position="498"/>
        <end position="518"/>
    </location>
</feature>
<keyword evidence="4 6" id="KW-0472">Membrane</keyword>
<dbReference type="SUPFAM" id="SSF103473">
    <property type="entry name" value="MFS general substrate transporter"/>
    <property type="match status" value="1"/>
</dbReference>
<keyword evidence="3 6" id="KW-1133">Transmembrane helix</keyword>
<dbReference type="EMBL" id="CAOQHR010000003">
    <property type="protein sequence ID" value="CAI6332425.1"/>
    <property type="molecule type" value="Genomic_DNA"/>
</dbReference>
<name>A0A9W4UAE9_9PLEO</name>
<gene>
    <name evidence="8" type="ORF">PDIGIT_LOCUS5448</name>
</gene>
<dbReference type="PROSITE" id="PS50850">
    <property type="entry name" value="MFS"/>
    <property type="match status" value="1"/>
</dbReference>
<protein>
    <recommendedName>
        <fullName evidence="7">Major facilitator superfamily (MFS) profile domain-containing protein</fullName>
    </recommendedName>
</protein>
<keyword evidence="9" id="KW-1185">Reference proteome</keyword>
<evidence type="ECO:0000256" key="2">
    <source>
        <dbReference type="ARBA" id="ARBA00022692"/>
    </source>
</evidence>
<feature type="transmembrane region" description="Helical" evidence="6">
    <location>
        <begin position="244"/>
        <end position="261"/>
    </location>
</feature>
<dbReference type="AlphaFoldDB" id="A0A9W4UAE9"/>
<comment type="caution">
    <text evidence="8">The sequence shown here is derived from an EMBL/GenBank/DDBJ whole genome shotgun (WGS) entry which is preliminary data.</text>
</comment>
<dbReference type="InterPro" id="IPR036259">
    <property type="entry name" value="MFS_trans_sf"/>
</dbReference>
<feature type="compositionally biased region" description="Polar residues" evidence="5">
    <location>
        <begin position="1"/>
        <end position="20"/>
    </location>
</feature>
<feature type="transmembrane region" description="Helical" evidence="6">
    <location>
        <begin position="213"/>
        <end position="232"/>
    </location>
</feature>
<feature type="transmembrane region" description="Helical" evidence="6">
    <location>
        <begin position="398"/>
        <end position="415"/>
    </location>
</feature>
<accession>A0A9W4UAE9</accession>
<evidence type="ECO:0000313" key="8">
    <source>
        <dbReference type="EMBL" id="CAI6332425.1"/>
    </source>
</evidence>
<evidence type="ECO:0000256" key="3">
    <source>
        <dbReference type="ARBA" id="ARBA00022989"/>
    </source>
</evidence>
<evidence type="ECO:0000256" key="4">
    <source>
        <dbReference type="ARBA" id="ARBA00023136"/>
    </source>
</evidence>
<dbReference type="Pfam" id="PF07690">
    <property type="entry name" value="MFS_1"/>
    <property type="match status" value="1"/>
</dbReference>
<dbReference type="GO" id="GO:0022857">
    <property type="term" value="F:transmembrane transporter activity"/>
    <property type="evidence" value="ECO:0007669"/>
    <property type="project" value="InterPro"/>
</dbReference>
<evidence type="ECO:0000256" key="6">
    <source>
        <dbReference type="SAM" id="Phobius"/>
    </source>
</evidence>
<dbReference type="OrthoDB" id="5376138at2759"/>
<feature type="transmembrane region" description="Helical" evidence="6">
    <location>
        <begin position="427"/>
        <end position="447"/>
    </location>
</feature>